<reference evidence="2 3" key="1">
    <citation type="submission" date="2021-03" db="EMBL/GenBank/DDBJ databases">
        <title>Fibrella sp. HMF5036 genome sequencing and assembly.</title>
        <authorList>
            <person name="Kang H."/>
            <person name="Kim H."/>
            <person name="Bae S."/>
            <person name="Joh K."/>
        </authorList>
    </citation>
    <scope>NUCLEOTIDE SEQUENCE [LARGE SCALE GENOMIC DNA]</scope>
    <source>
        <strain evidence="2 3">HMF5036</strain>
    </source>
</reference>
<dbReference type="Proteomes" id="UP000664795">
    <property type="component" value="Unassembled WGS sequence"/>
</dbReference>
<keyword evidence="3" id="KW-1185">Reference proteome</keyword>
<proteinExistence type="predicted"/>
<dbReference type="RefSeq" id="WP_207338516.1">
    <property type="nucleotide sequence ID" value="NZ_JAFMYU010000033.1"/>
</dbReference>
<dbReference type="SUPFAM" id="SSF82171">
    <property type="entry name" value="DPP6 N-terminal domain-like"/>
    <property type="match status" value="2"/>
</dbReference>
<sequence>MPTCIASQWRYGVVLTTIFVWFFYSVSGWAQRADSRESADFWVTKGTRLMGAGHYAEAYTAFQLARSLGALNMAAQMELAKKRNINSVQFRALVAEARLQATTDPTQSLRLLEYAHQQFPDSTSLLRVIGDVANQPNNWYYALRADSIRASPQFTYLLAHSDKSRLYYRRGDSLTLVYTFAERPRIHFFSPDDRYLFVATGDNWRGTLLTLRGPKLDPPRPFGNAVRSVLFSPTANYGAWILVNRYNRGAQLHDLQAADPTAVVAKLPDKWLHECQFSPAGHYLISPKGLLMLEPDQVQYIKPMQSASWVRYGNFKGYFSPDDRHLLLVYRASFIGVQENGASGLDMGLYAMPTTPGDTLRQLVDHLNAFTLLPRRLWTPFSADGRYLFTSQSRLLTGAIRYAGSRWDTLPPTSVTVPTSADSVVRLVRNAVRFSPANQLLTLEAVASKEVVARLWQLDGQRRRLLHTFDQKTTVADDVFSPDGRYLLARHTTADCLWRIDPDTVVLVYRFARSMRTVNVFDEGGWPVASAWFSPKSGYLITYSNTTQDADSLWRIGPQGLVPVYGFSTRLRPENTVFSPDERFLLTEGSGIQPATAWPMAVQVPLLSDRLGSATEALFSPQGNVLLTHHAPPNAPRSRGTVWQVTDRQLHPLADTIGLTTISNCQFSPNGHYLTTTLAEQRGAETALYGVNADRLTFLRRYPINTPLYVVMEGSVRVITHQTGLFSPNGRQWLQANQMVMMPEKAPDNAGVRPVNRPDSLWQLDGTTPATVLQLASKKAVRVIDKMVVKTSENSVFQQWHVTPAALFSPDSRLLMTRERDRLQVYQVNPMDRLNTLITNAPDWPLDVSTTGNFWLTRSQRLYYMPSRQQTATDTNEIVHEYKMDFPVDLDTVRLWRLTTNRAGQPGWKLMGSFDPFYEGLNNDWQGTRRQSLFSPTGNYLLLPTTTPALTTLYTIANDVLRPVSNLNVRLLTASHLPASPQNGWDVSLLYTTTASQTYLLRHSRAGTRTTLLGFGQLLHPPRPWGTAAWWVRKKDESQQTVELLDLVSTRTLVQVPFGSVLDVAVRPNGDAWVVSTAGARLVRSPQSTLRWLQQAPIAPLSSGLRQMFTFL</sequence>
<dbReference type="EMBL" id="JAFMYU010000033">
    <property type="protein sequence ID" value="MBO0934550.1"/>
    <property type="molecule type" value="Genomic_DNA"/>
</dbReference>
<accession>A0A939GBL1</accession>
<name>A0A939GBL1_9BACT</name>
<dbReference type="InterPro" id="IPR015943">
    <property type="entry name" value="WD40/YVTN_repeat-like_dom_sf"/>
</dbReference>
<evidence type="ECO:0000313" key="2">
    <source>
        <dbReference type="EMBL" id="MBO0934550.1"/>
    </source>
</evidence>
<organism evidence="2 3">
    <name type="scientific">Fibrella aquatilis</name>
    <dbReference type="NCBI Taxonomy" id="2817059"/>
    <lineage>
        <taxon>Bacteria</taxon>
        <taxon>Pseudomonadati</taxon>
        <taxon>Bacteroidota</taxon>
        <taxon>Cytophagia</taxon>
        <taxon>Cytophagales</taxon>
        <taxon>Spirosomataceae</taxon>
        <taxon>Fibrella</taxon>
    </lineage>
</organism>
<gene>
    <name evidence="2" type="ORF">J2I48_26300</name>
</gene>
<feature type="transmembrane region" description="Helical" evidence="1">
    <location>
        <begin position="12"/>
        <end position="30"/>
    </location>
</feature>
<evidence type="ECO:0000313" key="3">
    <source>
        <dbReference type="Proteomes" id="UP000664795"/>
    </source>
</evidence>
<comment type="caution">
    <text evidence="2">The sequence shown here is derived from an EMBL/GenBank/DDBJ whole genome shotgun (WGS) entry which is preliminary data.</text>
</comment>
<keyword evidence="1" id="KW-1133">Transmembrane helix</keyword>
<keyword evidence="1" id="KW-0472">Membrane</keyword>
<evidence type="ECO:0000256" key="1">
    <source>
        <dbReference type="SAM" id="Phobius"/>
    </source>
</evidence>
<protein>
    <submittedName>
        <fullName evidence="2">WD40 repeat domain-containing protein</fullName>
    </submittedName>
</protein>
<dbReference type="AlphaFoldDB" id="A0A939GBL1"/>
<dbReference type="Gene3D" id="2.130.10.10">
    <property type="entry name" value="YVTN repeat-like/Quinoprotein amine dehydrogenase"/>
    <property type="match status" value="1"/>
</dbReference>
<keyword evidence="1" id="KW-0812">Transmembrane</keyword>